<accession>A0A0A7MEU2</accession>
<feature type="transmembrane region" description="Helical" evidence="13">
    <location>
        <begin position="12"/>
        <end position="32"/>
    </location>
</feature>
<dbReference type="EMBL" id="KM502564">
    <property type="protein sequence ID" value="AIZ77336.1"/>
    <property type="molecule type" value="Genomic_DNA"/>
</dbReference>
<keyword evidence="10" id="KW-1035">Host cytoplasm</keyword>
<evidence type="ECO:0000313" key="14">
    <source>
        <dbReference type="EMBL" id="AIZ77336.1"/>
    </source>
</evidence>
<feature type="compositionally biased region" description="Low complexity" evidence="12">
    <location>
        <begin position="123"/>
        <end position="137"/>
    </location>
</feature>
<keyword evidence="4" id="KW-0732">Signal</keyword>
<keyword evidence="8 13" id="KW-0472">Membrane</keyword>
<evidence type="ECO:0000256" key="4">
    <source>
        <dbReference type="ARBA" id="ARBA00022729"/>
    </source>
</evidence>
<evidence type="ECO:0000256" key="7">
    <source>
        <dbReference type="ARBA" id="ARBA00022989"/>
    </source>
</evidence>
<dbReference type="GO" id="GO:0055036">
    <property type="term" value="C:virion membrane"/>
    <property type="evidence" value="ECO:0007669"/>
    <property type="project" value="UniProtKB-SubCell"/>
</dbReference>
<evidence type="ECO:0000256" key="3">
    <source>
        <dbReference type="ARBA" id="ARBA00022692"/>
    </source>
</evidence>
<organism evidence="14 15">
    <name type="scientific">Parapoxvirus red deer/HL953</name>
    <dbReference type="NCBI Taxonomy" id="1579460"/>
    <lineage>
        <taxon>Viruses</taxon>
        <taxon>Varidnaviria</taxon>
        <taxon>Bamfordvirae</taxon>
        <taxon>Nucleocytoviricota</taxon>
        <taxon>Pokkesviricetes</taxon>
        <taxon>Chitovirales</taxon>
        <taxon>Poxviridae</taxon>
        <taxon>Chordopoxvirinae</taxon>
        <taxon>Parapoxvirus</taxon>
        <taxon>Parapoxvirus reddeerpox</taxon>
        <taxon>Red deerpox virus</taxon>
    </lineage>
</organism>
<name>A0A0A7MEU2_9POXV</name>
<evidence type="ECO:0000256" key="11">
    <source>
        <dbReference type="ARBA" id="ARBA00024834"/>
    </source>
</evidence>
<keyword evidence="7 13" id="KW-1133">Transmembrane helix</keyword>
<evidence type="ECO:0000256" key="12">
    <source>
        <dbReference type="SAM" id="MobiDB-lite"/>
    </source>
</evidence>
<evidence type="ECO:0000313" key="15">
    <source>
        <dbReference type="Proteomes" id="UP000107385"/>
    </source>
</evidence>
<feature type="region of interest" description="Disordered" evidence="12">
    <location>
        <begin position="79"/>
        <end position="137"/>
    </location>
</feature>
<evidence type="ECO:0000256" key="9">
    <source>
        <dbReference type="ARBA" id="ARBA00023180"/>
    </source>
</evidence>
<comment type="function">
    <text evidence="11">Envelope protein. Required for an early step in virion morphogenesis.</text>
</comment>
<dbReference type="RefSeq" id="YP_009112824.1">
    <property type="nucleotide sequence ID" value="NC_025963.1"/>
</dbReference>
<dbReference type="InterPro" id="IPR006920">
    <property type="entry name" value="Poxvirus_A9"/>
</dbReference>
<evidence type="ECO:0000256" key="8">
    <source>
        <dbReference type="ARBA" id="ARBA00023136"/>
    </source>
</evidence>
<evidence type="ECO:0000256" key="6">
    <source>
        <dbReference type="ARBA" id="ARBA00022921"/>
    </source>
</evidence>
<evidence type="ECO:0000256" key="2">
    <source>
        <dbReference type="ARBA" id="ARBA00004381"/>
    </source>
</evidence>
<keyword evidence="6" id="KW-0426">Late protein</keyword>
<keyword evidence="9" id="KW-0325">Glycoprotein</keyword>
<feature type="compositionally biased region" description="Basic and acidic residues" evidence="12">
    <location>
        <begin position="109"/>
        <end position="121"/>
    </location>
</feature>
<sequence>MRPCYVTVIKSIGGLALFQVANGAIDLMRHLFMHFCEHRLRSNTLAAVMFKTVIGMIMYMLLGVALIYMFSDNDCAGGERPAPAPDAQVAQEPRDAPPACACRAPGSADEEKKGQGQERGRGPRAAAGGAATAAPRR</sequence>
<dbReference type="Proteomes" id="UP000107385">
    <property type="component" value="Segment"/>
</dbReference>
<dbReference type="Pfam" id="PF04835">
    <property type="entry name" value="Pox_A9"/>
    <property type="match status" value="1"/>
</dbReference>
<evidence type="ECO:0000256" key="13">
    <source>
        <dbReference type="SAM" id="Phobius"/>
    </source>
</evidence>
<dbReference type="KEGG" id="vg:22647483"/>
<reference evidence="14 15" key="1">
    <citation type="submission" date="2014-09" db="EMBL/GenBank/DDBJ databases">
        <title>Parapoxvirus (PPV) of red deer reveals sub-clinical infection and confirms a unique species.</title>
        <authorList>
            <person name="Friederichs S."/>
            <person name="Stefan K."/>
            <person name="Helmut B."/>
            <person name="Heike L."/>
            <person name="Mathias B."/>
        </authorList>
    </citation>
    <scope>NUCLEOTIDE SEQUENCE [LARGE SCALE GENOMIC DNA]</scope>
    <source>
        <strain evidence="14">HL953</strain>
    </source>
</reference>
<dbReference type="GeneID" id="22647483"/>
<evidence type="ECO:0000256" key="5">
    <source>
        <dbReference type="ARBA" id="ARBA00022844"/>
    </source>
</evidence>
<protein>
    <submittedName>
        <fullName evidence="14">Putative late virion membrane protein</fullName>
    </submittedName>
</protein>
<keyword evidence="3 13" id="KW-0812">Transmembrane</keyword>
<dbReference type="OrthoDB" id="20286at10239"/>
<keyword evidence="5" id="KW-0946">Virion</keyword>
<evidence type="ECO:0000256" key="10">
    <source>
        <dbReference type="ARBA" id="ARBA00023200"/>
    </source>
</evidence>
<proteinExistence type="predicted"/>
<dbReference type="GO" id="GO:0030430">
    <property type="term" value="C:host cell cytoplasm"/>
    <property type="evidence" value="ECO:0007669"/>
    <property type="project" value="UniProtKB-SubCell"/>
</dbReference>
<feature type="transmembrane region" description="Helical" evidence="13">
    <location>
        <begin position="44"/>
        <end position="70"/>
    </location>
</feature>
<keyword evidence="15" id="KW-1185">Reference proteome</keyword>
<comment type="subcellular location">
    <subcellularLocation>
        <location evidence="1">Host cytoplasm</location>
    </subcellularLocation>
    <subcellularLocation>
        <location evidence="2">Virion membrane</location>
        <topology evidence="2">Single-pass membrane protein</topology>
    </subcellularLocation>
</comment>
<evidence type="ECO:0000256" key="1">
    <source>
        <dbReference type="ARBA" id="ARBA00004192"/>
    </source>
</evidence>